<feature type="disulfide bond" evidence="1">
    <location>
        <begin position="90"/>
        <end position="103"/>
    </location>
</feature>
<name>A0A0N4UPI9_DRAME</name>
<dbReference type="AlphaFoldDB" id="A0A0N4UPI9"/>
<evidence type="ECO:0000256" key="1">
    <source>
        <dbReference type="PROSITE-ProRule" id="PRU01005"/>
    </source>
</evidence>
<feature type="domain" description="ShKT" evidence="3">
    <location>
        <begin position="72"/>
        <end position="108"/>
    </location>
</feature>
<reference evidence="4 6" key="2">
    <citation type="submission" date="2018-11" db="EMBL/GenBank/DDBJ databases">
        <authorList>
            <consortium name="Pathogen Informatics"/>
        </authorList>
    </citation>
    <scope>NUCLEOTIDE SEQUENCE [LARGE SCALE GENOMIC DNA]</scope>
</reference>
<dbReference type="Proteomes" id="UP000274756">
    <property type="component" value="Unassembled WGS sequence"/>
</dbReference>
<sequence length="146" mass="15417">MFLFLLVLALVRRGESGDGVQLNKCLDPSTVPIARPLPSPSACKDKNPVICNAIFSVRSGAVVNNAVANGQCPDTGQANCGQLLLAGLNCNNEFMKQNCMATCRITTCLARTTAASACSDERVDCAQLASFCNTAPYSTVLTQQLL</sequence>
<evidence type="ECO:0000256" key="2">
    <source>
        <dbReference type="SAM" id="SignalP"/>
    </source>
</evidence>
<dbReference type="PROSITE" id="PS51670">
    <property type="entry name" value="SHKT"/>
    <property type="match status" value="1"/>
</dbReference>
<feature type="signal peptide" evidence="2">
    <location>
        <begin position="1"/>
        <end position="16"/>
    </location>
</feature>
<evidence type="ECO:0000313" key="7">
    <source>
        <dbReference type="WBParaSite" id="DME_0000988001-mRNA-1"/>
    </source>
</evidence>
<dbReference type="Pfam" id="PF01549">
    <property type="entry name" value="ShK"/>
    <property type="match status" value="2"/>
</dbReference>
<keyword evidence="6" id="KW-1185">Reference proteome</keyword>
<evidence type="ECO:0000259" key="3">
    <source>
        <dbReference type="PROSITE" id="PS51670"/>
    </source>
</evidence>
<keyword evidence="1" id="KW-1015">Disulfide bond</keyword>
<dbReference type="Proteomes" id="UP000038040">
    <property type="component" value="Unplaced"/>
</dbReference>
<reference evidence="7" key="1">
    <citation type="submission" date="2017-02" db="UniProtKB">
        <authorList>
            <consortium name="WormBaseParasite"/>
        </authorList>
    </citation>
    <scope>IDENTIFICATION</scope>
</reference>
<feature type="chain" id="PRO_5033231862" evidence="2">
    <location>
        <begin position="17"/>
        <end position="146"/>
    </location>
</feature>
<evidence type="ECO:0000313" key="4">
    <source>
        <dbReference type="EMBL" id="VDN53484.1"/>
    </source>
</evidence>
<dbReference type="InterPro" id="IPR003582">
    <property type="entry name" value="ShKT_dom"/>
</dbReference>
<evidence type="ECO:0000313" key="6">
    <source>
        <dbReference type="Proteomes" id="UP000274756"/>
    </source>
</evidence>
<dbReference type="OrthoDB" id="5868199at2759"/>
<protein>
    <submittedName>
        <fullName evidence="7">ShKT domain-containing protein</fullName>
    </submittedName>
</protein>
<evidence type="ECO:0000313" key="5">
    <source>
        <dbReference type="Proteomes" id="UP000038040"/>
    </source>
</evidence>
<comment type="caution">
    <text evidence="1">Lacks conserved residue(s) required for the propagation of feature annotation.</text>
</comment>
<dbReference type="EMBL" id="UYYG01000135">
    <property type="protein sequence ID" value="VDN53484.1"/>
    <property type="molecule type" value="Genomic_DNA"/>
</dbReference>
<proteinExistence type="predicted"/>
<dbReference type="WBParaSite" id="DME_0000988001-mRNA-1">
    <property type="protein sequence ID" value="DME_0000988001-mRNA-1"/>
    <property type="gene ID" value="DME_0000988001"/>
</dbReference>
<gene>
    <name evidence="4" type="ORF">DME_LOCUS3457</name>
</gene>
<organism evidence="5 7">
    <name type="scientific">Dracunculus medinensis</name>
    <name type="common">Guinea worm</name>
    <dbReference type="NCBI Taxonomy" id="318479"/>
    <lineage>
        <taxon>Eukaryota</taxon>
        <taxon>Metazoa</taxon>
        <taxon>Ecdysozoa</taxon>
        <taxon>Nematoda</taxon>
        <taxon>Chromadorea</taxon>
        <taxon>Rhabditida</taxon>
        <taxon>Spirurina</taxon>
        <taxon>Dracunculoidea</taxon>
        <taxon>Dracunculidae</taxon>
        <taxon>Dracunculus</taxon>
    </lineage>
</organism>
<accession>A0A0N4UPI9</accession>
<keyword evidence="2" id="KW-0732">Signal</keyword>